<dbReference type="AlphaFoldDB" id="A0A1L8ECH9"/>
<proteinExistence type="predicted"/>
<evidence type="ECO:0000313" key="2">
    <source>
        <dbReference type="EMBL" id="JAV16342.1"/>
    </source>
</evidence>
<keyword evidence="1" id="KW-0732">Signal</keyword>
<protein>
    <submittedName>
        <fullName evidence="2">Putative secreted protein</fullName>
    </submittedName>
</protein>
<accession>A0A1L8ECH9</accession>
<sequence>MKILFKFIVLLIAVEFVLGQDILPVKQKQRAGCAQVDFNDPTKITYWSPFGGIGPVVGHGIDNNEAKNMLTTALENLQTIDENQYRIDKIITAVKCLFTNGLYEFNVTLTDKNEQIKTCVVQIYKNYGRTEDDAMITGAVVVACDDEPQYVKMYNEVQN</sequence>
<dbReference type="EMBL" id="GFDG01002457">
    <property type="protein sequence ID" value="JAV16342.1"/>
    <property type="molecule type" value="Transcribed_RNA"/>
</dbReference>
<feature type="signal peptide" evidence="1">
    <location>
        <begin position="1"/>
        <end position="19"/>
    </location>
</feature>
<reference evidence="2" key="1">
    <citation type="submission" date="2017-01" db="EMBL/GenBank/DDBJ databases">
        <title>An insight into the sialome and mialome of the horn fly, Haematobia irritans.</title>
        <authorList>
            <person name="Breijo M."/>
            <person name="Boiani M."/>
            <person name="Ures X."/>
            <person name="Rocha S."/>
            <person name="Sequeira M."/>
            <person name="Ribeiro J.M."/>
        </authorList>
    </citation>
    <scope>NUCLEOTIDE SEQUENCE</scope>
</reference>
<name>A0A1L8ECH9_HAEIR</name>
<organism evidence="2">
    <name type="scientific">Haematobia irritans</name>
    <name type="common">Horn fly</name>
    <name type="synonym">Conops irritans</name>
    <dbReference type="NCBI Taxonomy" id="7368"/>
    <lineage>
        <taxon>Eukaryota</taxon>
        <taxon>Metazoa</taxon>
        <taxon>Ecdysozoa</taxon>
        <taxon>Arthropoda</taxon>
        <taxon>Hexapoda</taxon>
        <taxon>Insecta</taxon>
        <taxon>Pterygota</taxon>
        <taxon>Neoptera</taxon>
        <taxon>Endopterygota</taxon>
        <taxon>Diptera</taxon>
        <taxon>Brachycera</taxon>
        <taxon>Muscomorpha</taxon>
        <taxon>Muscoidea</taxon>
        <taxon>Muscidae</taxon>
        <taxon>Haematobia</taxon>
    </lineage>
</organism>
<feature type="chain" id="PRO_5012950753" evidence="1">
    <location>
        <begin position="20"/>
        <end position="159"/>
    </location>
</feature>
<evidence type="ECO:0000256" key="1">
    <source>
        <dbReference type="SAM" id="SignalP"/>
    </source>
</evidence>